<dbReference type="Proteomes" id="UP000195514">
    <property type="component" value="Chromosome I"/>
</dbReference>
<protein>
    <recommendedName>
        <fullName evidence="4">Bacterial spore germination immunoglobulin-like domain-containing protein</fullName>
    </recommendedName>
</protein>
<evidence type="ECO:0000313" key="2">
    <source>
        <dbReference type="EMBL" id="SMX53405.1"/>
    </source>
</evidence>
<organism evidence="2 3">
    <name type="scientific">Candidatus Brevifilum fermentans</name>
    <dbReference type="NCBI Taxonomy" id="1986204"/>
    <lineage>
        <taxon>Bacteria</taxon>
        <taxon>Bacillati</taxon>
        <taxon>Chloroflexota</taxon>
        <taxon>Anaerolineae</taxon>
        <taxon>Anaerolineales</taxon>
        <taxon>Anaerolineaceae</taxon>
        <taxon>Candidatus Brevifilum</taxon>
    </lineage>
</organism>
<evidence type="ECO:0000313" key="3">
    <source>
        <dbReference type="Proteomes" id="UP000195514"/>
    </source>
</evidence>
<evidence type="ECO:0008006" key="4">
    <source>
        <dbReference type="Google" id="ProtNLM"/>
    </source>
</evidence>
<reference evidence="3" key="1">
    <citation type="submission" date="2017-05" db="EMBL/GenBank/DDBJ databases">
        <authorList>
            <person name="Kirkegaard R."/>
            <person name="Mcilroy J S."/>
        </authorList>
    </citation>
    <scope>NUCLEOTIDE SEQUENCE [LARGE SCALE GENOMIC DNA]</scope>
</reference>
<evidence type="ECO:0000256" key="1">
    <source>
        <dbReference type="SAM" id="SignalP"/>
    </source>
</evidence>
<dbReference type="AlphaFoldDB" id="A0A1Y6K144"/>
<dbReference type="RefSeq" id="WP_157891640.1">
    <property type="nucleotide sequence ID" value="NZ_LT859958.1"/>
</dbReference>
<feature type="signal peptide" evidence="1">
    <location>
        <begin position="1"/>
        <end position="28"/>
    </location>
</feature>
<gene>
    <name evidence="2" type="ORF">CFX1CAM_0339</name>
</gene>
<keyword evidence="1" id="KW-0732">Signal</keyword>
<feature type="chain" id="PRO_5012170240" description="Bacterial spore germination immunoglobulin-like domain-containing protein" evidence="1">
    <location>
        <begin position="29"/>
        <end position="247"/>
    </location>
</feature>
<dbReference type="EMBL" id="LT859958">
    <property type="protein sequence ID" value="SMX53405.1"/>
    <property type="molecule type" value="Genomic_DNA"/>
</dbReference>
<name>A0A1Y6K144_9CHLR</name>
<accession>A0A1Y6K144</accession>
<proteinExistence type="predicted"/>
<sequence length="247" mass="27115">MYNSSMQSYLRLFLSLSLILAFVHAANAQPTQPMTILSPGEGSLVTAPIEVTAMIHAGEDGLVRLTLVDRKQNLLARQLLRVDALSDSTFEFSTLLAFEIPTDTTSAILTITTQDRFHRPLAMRSAMLNLANGGEEQILLHLNEDPWLTVTQPEPGAVISDSPLLITGTVRPINETPIYFELMTERGRAIFSKQLAVETPGIDFEFSVSLAYSPVVKQENMRLVIWQSAGWPGVIGVLDSLPVIIAP</sequence>
<keyword evidence="3" id="KW-1185">Reference proteome</keyword>
<dbReference type="KEGG" id="abat:CFX1CAM_0339"/>